<evidence type="ECO:0000313" key="2">
    <source>
        <dbReference type="Proteomes" id="UP001054945"/>
    </source>
</evidence>
<comment type="caution">
    <text evidence="1">The sequence shown here is derived from an EMBL/GenBank/DDBJ whole genome shotgun (WGS) entry which is preliminary data.</text>
</comment>
<reference evidence="1 2" key="1">
    <citation type="submission" date="2021-06" db="EMBL/GenBank/DDBJ databases">
        <title>Caerostris extrusa draft genome.</title>
        <authorList>
            <person name="Kono N."/>
            <person name="Arakawa K."/>
        </authorList>
    </citation>
    <scope>NUCLEOTIDE SEQUENCE [LARGE SCALE GENOMIC DNA]</scope>
</reference>
<keyword evidence="2" id="KW-1185">Reference proteome</keyword>
<dbReference type="Proteomes" id="UP001054945">
    <property type="component" value="Unassembled WGS sequence"/>
</dbReference>
<proteinExistence type="predicted"/>
<evidence type="ECO:0000313" key="1">
    <source>
        <dbReference type="EMBL" id="GIY00642.1"/>
    </source>
</evidence>
<dbReference type="EMBL" id="BPLR01005209">
    <property type="protein sequence ID" value="GIY00642.1"/>
    <property type="molecule type" value="Genomic_DNA"/>
</dbReference>
<name>A0AAV4PWY8_CAEEX</name>
<organism evidence="1 2">
    <name type="scientific">Caerostris extrusa</name>
    <name type="common">Bark spider</name>
    <name type="synonym">Caerostris bankana</name>
    <dbReference type="NCBI Taxonomy" id="172846"/>
    <lineage>
        <taxon>Eukaryota</taxon>
        <taxon>Metazoa</taxon>
        <taxon>Ecdysozoa</taxon>
        <taxon>Arthropoda</taxon>
        <taxon>Chelicerata</taxon>
        <taxon>Arachnida</taxon>
        <taxon>Araneae</taxon>
        <taxon>Araneomorphae</taxon>
        <taxon>Entelegynae</taxon>
        <taxon>Araneoidea</taxon>
        <taxon>Araneidae</taxon>
        <taxon>Caerostris</taxon>
    </lineage>
</organism>
<gene>
    <name evidence="1" type="ORF">CEXT_240251</name>
</gene>
<sequence>MTYPLTVNQSLHLYFCLPHRINHQLSKLQQMRGGGRTKKKKNYEILIFGGYGFKSPPPGVTSQGPDPSCFPRTRVPFPKHFNRRVLIQKKGVHFYSWFSACFRAPFGMVMQAPWTERPAPASFPRNSAQVRNWSQLRRGVLFHGLGLGCFAAAQNGFPPGRTVWF</sequence>
<dbReference type="AlphaFoldDB" id="A0AAV4PWY8"/>
<protein>
    <submittedName>
        <fullName evidence="1">Uncharacterized protein</fullName>
    </submittedName>
</protein>
<accession>A0AAV4PWY8</accession>